<dbReference type="PANTHER" id="PTHR30487">
    <property type="entry name" value="TYPE 4 PREPILIN-LIKE PROTEINS LEADER PEPTIDE-PROCESSING ENZYME"/>
    <property type="match status" value="1"/>
</dbReference>
<dbReference type="Gene3D" id="1.20.120.1220">
    <property type="match status" value="1"/>
</dbReference>
<comment type="similarity">
    <text evidence="1">Belongs to the peptidase A24 family.</text>
</comment>
<feature type="domain" description="Prepilin type IV endopeptidase peptidase" evidence="3">
    <location>
        <begin position="84"/>
        <end position="192"/>
    </location>
</feature>
<dbReference type="GO" id="GO:0005886">
    <property type="term" value="C:plasma membrane"/>
    <property type="evidence" value="ECO:0007669"/>
    <property type="project" value="TreeGrafter"/>
</dbReference>
<feature type="transmembrane region" description="Helical" evidence="2">
    <location>
        <begin position="105"/>
        <end position="122"/>
    </location>
</feature>
<dbReference type="Proteomes" id="UP000255417">
    <property type="component" value="Unassembled WGS sequence"/>
</dbReference>
<feature type="transmembrane region" description="Helical" evidence="2">
    <location>
        <begin position="177"/>
        <end position="198"/>
    </location>
</feature>
<evidence type="ECO:0000313" key="5">
    <source>
        <dbReference type="Proteomes" id="UP000255417"/>
    </source>
</evidence>
<gene>
    <name evidence="4" type="primary">pppA</name>
    <name evidence="4" type="ORF">NCTC12872_00866</name>
</gene>
<keyword evidence="2" id="KW-0812">Transmembrane</keyword>
<dbReference type="OrthoDB" id="5677554at2"/>
<dbReference type="RefSeq" id="WP_115315402.1">
    <property type="nucleotide sequence ID" value="NZ_LWIF01000001.1"/>
</dbReference>
<dbReference type="EMBL" id="UGTA01000001">
    <property type="protein sequence ID" value="SUB58897.1"/>
    <property type="molecule type" value="Genomic_DNA"/>
</dbReference>
<dbReference type="Pfam" id="PF01478">
    <property type="entry name" value="Peptidase_A24"/>
    <property type="match status" value="1"/>
</dbReference>
<dbReference type="GO" id="GO:0004190">
    <property type="term" value="F:aspartic-type endopeptidase activity"/>
    <property type="evidence" value="ECO:0007669"/>
    <property type="project" value="InterPro"/>
</dbReference>
<reference evidence="4 5" key="1">
    <citation type="submission" date="2018-06" db="EMBL/GenBank/DDBJ databases">
        <authorList>
            <consortium name="Pathogen Informatics"/>
            <person name="Doyle S."/>
        </authorList>
    </citation>
    <scope>NUCLEOTIDE SEQUENCE [LARGE SCALE GENOMIC DNA]</scope>
    <source>
        <strain evidence="4 5">NCTC12872</strain>
    </source>
</reference>
<evidence type="ECO:0000256" key="2">
    <source>
        <dbReference type="SAM" id="Phobius"/>
    </source>
</evidence>
<feature type="transmembrane region" description="Helical" evidence="2">
    <location>
        <begin position="65"/>
        <end position="93"/>
    </location>
</feature>
<evidence type="ECO:0000313" key="4">
    <source>
        <dbReference type="EMBL" id="SUB58897.1"/>
    </source>
</evidence>
<dbReference type="InterPro" id="IPR000045">
    <property type="entry name" value="Prepilin_IV_endopep_pep"/>
</dbReference>
<dbReference type="PANTHER" id="PTHR30487:SF0">
    <property type="entry name" value="PREPILIN LEADER PEPTIDASE_N-METHYLTRANSFERASE-RELATED"/>
    <property type="match status" value="1"/>
</dbReference>
<dbReference type="GO" id="GO:0006465">
    <property type="term" value="P:signal peptide processing"/>
    <property type="evidence" value="ECO:0007669"/>
    <property type="project" value="TreeGrafter"/>
</dbReference>
<sequence>MITIYMLTMVIVAYWFEKELTKFPFKINRQIFQEYQQITNGNLFFYDFLKQSSLKYKPLRAIKSLYLLLPFIAFLFQNESVFILIVLAILVYLSFLDFNYYLTDIKYIAIIFISGLIFVTFYQNSAIEENIFSLLFSLIFFASIHLICSFIYKKEMLGIGDSLLIISLSPLFHIEQLLALLLYANLLGIIFASGYFFIKKYKISRLPFIPFISLSTFILFIDKIS</sequence>
<proteinExistence type="inferred from homology"/>
<organism evidence="4 5">
    <name type="scientific">Phocoenobacter uteri</name>
    <dbReference type="NCBI Taxonomy" id="146806"/>
    <lineage>
        <taxon>Bacteria</taxon>
        <taxon>Pseudomonadati</taxon>
        <taxon>Pseudomonadota</taxon>
        <taxon>Gammaproteobacteria</taxon>
        <taxon>Pasteurellales</taxon>
        <taxon>Pasteurellaceae</taxon>
        <taxon>Phocoenobacter</taxon>
    </lineage>
</organism>
<keyword evidence="2" id="KW-1133">Transmembrane helix</keyword>
<evidence type="ECO:0000256" key="1">
    <source>
        <dbReference type="ARBA" id="ARBA00005801"/>
    </source>
</evidence>
<keyword evidence="5" id="KW-1185">Reference proteome</keyword>
<name>A0A379CB39_9PAST</name>
<accession>A0A379CB39</accession>
<feature type="transmembrane region" description="Helical" evidence="2">
    <location>
        <begin position="134"/>
        <end position="152"/>
    </location>
</feature>
<dbReference type="InterPro" id="IPR050882">
    <property type="entry name" value="Prepilin_peptidase/N-MTase"/>
</dbReference>
<protein>
    <submittedName>
        <fullName evidence="4">Leader peptidase pppA</fullName>
    </submittedName>
</protein>
<feature type="transmembrane region" description="Helical" evidence="2">
    <location>
        <begin position="205"/>
        <end position="221"/>
    </location>
</feature>
<keyword evidence="2" id="KW-0472">Membrane</keyword>
<dbReference type="AlphaFoldDB" id="A0A379CB39"/>
<evidence type="ECO:0000259" key="3">
    <source>
        <dbReference type="Pfam" id="PF01478"/>
    </source>
</evidence>